<gene>
    <name evidence="1" type="ORF">KSP39_PZI024384</name>
</gene>
<dbReference type="EMBL" id="JBBWWQ010000021">
    <property type="protein sequence ID" value="KAK8914647.1"/>
    <property type="molecule type" value="Genomic_DNA"/>
</dbReference>
<dbReference type="Proteomes" id="UP001418222">
    <property type="component" value="Unassembled WGS sequence"/>
</dbReference>
<dbReference type="AlphaFoldDB" id="A0AAP0AUE0"/>
<sequence>MNVSSEAPEVIPSGNHSPTPRYLIASNWGRVEIRYRPNTPLVLHGSYQLHF</sequence>
<evidence type="ECO:0000313" key="1">
    <source>
        <dbReference type="EMBL" id="KAK8914647.1"/>
    </source>
</evidence>
<name>A0AAP0AUE0_9ASPA</name>
<keyword evidence="2" id="KW-1185">Reference proteome</keyword>
<proteinExistence type="predicted"/>
<comment type="caution">
    <text evidence="1">The sequence shown here is derived from an EMBL/GenBank/DDBJ whole genome shotgun (WGS) entry which is preliminary data.</text>
</comment>
<accession>A0AAP0AUE0</accession>
<evidence type="ECO:0000313" key="2">
    <source>
        <dbReference type="Proteomes" id="UP001418222"/>
    </source>
</evidence>
<organism evidence="1 2">
    <name type="scientific">Platanthera zijinensis</name>
    <dbReference type="NCBI Taxonomy" id="2320716"/>
    <lineage>
        <taxon>Eukaryota</taxon>
        <taxon>Viridiplantae</taxon>
        <taxon>Streptophyta</taxon>
        <taxon>Embryophyta</taxon>
        <taxon>Tracheophyta</taxon>
        <taxon>Spermatophyta</taxon>
        <taxon>Magnoliopsida</taxon>
        <taxon>Liliopsida</taxon>
        <taxon>Asparagales</taxon>
        <taxon>Orchidaceae</taxon>
        <taxon>Orchidoideae</taxon>
        <taxon>Orchideae</taxon>
        <taxon>Orchidinae</taxon>
        <taxon>Platanthera</taxon>
    </lineage>
</organism>
<reference evidence="1 2" key="1">
    <citation type="journal article" date="2022" name="Nat. Plants">
        <title>Genomes of leafy and leafless Platanthera orchids illuminate the evolution of mycoheterotrophy.</title>
        <authorList>
            <person name="Li M.H."/>
            <person name="Liu K.W."/>
            <person name="Li Z."/>
            <person name="Lu H.C."/>
            <person name="Ye Q.L."/>
            <person name="Zhang D."/>
            <person name="Wang J.Y."/>
            <person name="Li Y.F."/>
            <person name="Zhong Z.M."/>
            <person name="Liu X."/>
            <person name="Yu X."/>
            <person name="Liu D.K."/>
            <person name="Tu X.D."/>
            <person name="Liu B."/>
            <person name="Hao Y."/>
            <person name="Liao X.Y."/>
            <person name="Jiang Y.T."/>
            <person name="Sun W.H."/>
            <person name="Chen J."/>
            <person name="Chen Y.Q."/>
            <person name="Ai Y."/>
            <person name="Zhai J.W."/>
            <person name="Wu S.S."/>
            <person name="Zhou Z."/>
            <person name="Hsiao Y.Y."/>
            <person name="Wu W.L."/>
            <person name="Chen Y.Y."/>
            <person name="Lin Y.F."/>
            <person name="Hsu J.L."/>
            <person name="Li C.Y."/>
            <person name="Wang Z.W."/>
            <person name="Zhao X."/>
            <person name="Zhong W.Y."/>
            <person name="Ma X.K."/>
            <person name="Ma L."/>
            <person name="Huang J."/>
            <person name="Chen G.Z."/>
            <person name="Huang M.Z."/>
            <person name="Huang L."/>
            <person name="Peng D.H."/>
            <person name="Luo Y.B."/>
            <person name="Zou S.Q."/>
            <person name="Chen S.P."/>
            <person name="Lan S."/>
            <person name="Tsai W.C."/>
            <person name="Van de Peer Y."/>
            <person name="Liu Z.J."/>
        </authorList>
    </citation>
    <scope>NUCLEOTIDE SEQUENCE [LARGE SCALE GENOMIC DNA]</scope>
    <source>
        <strain evidence="1">Lor287</strain>
    </source>
</reference>
<protein>
    <submittedName>
        <fullName evidence="1">Uncharacterized protein</fullName>
    </submittedName>
</protein>